<comment type="caution">
    <text evidence="5">The sequence shown here is derived from an EMBL/GenBank/DDBJ whole genome shotgun (WGS) entry which is preliminary data.</text>
</comment>
<name>A0A7C4U838_UNCW3</name>
<protein>
    <recommendedName>
        <fullName evidence="4">3-deoxy-manno-octulosonate cytidylyltransferase</fullName>
        <ecNumber evidence="4">2.7.7.38</ecNumber>
    </recommendedName>
    <alternativeName>
        <fullName evidence="4">CMP-2-keto-3-deoxyoctulosonic acid synthase</fullName>
        <shortName evidence="4">CKS</shortName>
        <shortName evidence="4">CMP-KDO synthase</shortName>
    </alternativeName>
</protein>
<dbReference type="SUPFAM" id="SSF53448">
    <property type="entry name" value="Nucleotide-diphospho-sugar transferases"/>
    <property type="match status" value="1"/>
</dbReference>
<comment type="function">
    <text evidence="4">Activates KDO (a required 8-carbon sugar) for incorporation into bacterial lipopolysaccharide in Gram-negative bacteria.</text>
</comment>
<dbReference type="AlphaFoldDB" id="A0A7C4U838"/>
<dbReference type="UniPathway" id="UPA00358">
    <property type="reaction ID" value="UER00476"/>
</dbReference>
<evidence type="ECO:0000256" key="2">
    <source>
        <dbReference type="ARBA" id="ARBA00022695"/>
    </source>
</evidence>
<sequence>MKVIAVIPARYNSQRFPGKPIFPIKGKPMIQWVWEGIKKANSVEDIIIATDDKRIEDVVKSFGGKVFLTSSEHKSGSDRIGEVLKYIHADIVVNVQCDEPMIDGMIIDKLVEEMIKDENADIVTPYVLSSSPGDENIVKIVIDQNSYALYFSRSPIPYYFDDKREYLIHKGIYVYRNDFLKKFISSPQSYLEKSERLEQLRALYIGGKIKVVKIEKNLISVDRIEDIKKVEVFL</sequence>
<comment type="pathway">
    <text evidence="4">Nucleotide-sugar biosynthesis; CMP-3-deoxy-D-manno-octulosonate biosynthesis; CMP-3-deoxy-D-manno-octulosonate from 3-deoxy-D-manno-octulosonate and CTP: step 1/1.</text>
</comment>
<comment type="catalytic activity">
    <reaction evidence="4">
        <text>3-deoxy-alpha-D-manno-oct-2-ulosonate + CTP = CMP-3-deoxy-beta-D-manno-octulosonate + diphosphate</text>
        <dbReference type="Rhea" id="RHEA:23448"/>
        <dbReference type="ChEBI" id="CHEBI:33019"/>
        <dbReference type="ChEBI" id="CHEBI:37563"/>
        <dbReference type="ChEBI" id="CHEBI:85986"/>
        <dbReference type="ChEBI" id="CHEBI:85987"/>
        <dbReference type="EC" id="2.7.7.38"/>
    </reaction>
</comment>
<comment type="similarity">
    <text evidence="4">Belongs to the KdsB family.</text>
</comment>
<evidence type="ECO:0000256" key="1">
    <source>
        <dbReference type="ARBA" id="ARBA00022679"/>
    </source>
</evidence>
<dbReference type="HAMAP" id="MF_00057">
    <property type="entry name" value="KdsB"/>
    <property type="match status" value="1"/>
</dbReference>
<dbReference type="InterPro" id="IPR004528">
    <property type="entry name" value="KdsB"/>
</dbReference>
<dbReference type="GO" id="GO:0008690">
    <property type="term" value="F:3-deoxy-manno-octulosonate cytidylyltransferase activity"/>
    <property type="evidence" value="ECO:0007669"/>
    <property type="project" value="UniProtKB-UniRule"/>
</dbReference>
<accession>A0A7C4U838</accession>
<dbReference type="Gene3D" id="3.90.550.10">
    <property type="entry name" value="Spore Coat Polysaccharide Biosynthesis Protein SpsA, Chain A"/>
    <property type="match status" value="1"/>
</dbReference>
<dbReference type="PANTHER" id="PTHR42866">
    <property type="entry name" value="3-DEOXY-MANNO-OCTULOSONATE CYTIDYLYLTRANSFERASE"/>
    <property type="match status" value="1"/>
</dbReference>
<keyword evidence="2 4" id="KW-0548">Nucleotidyltransferase</keyword>
<dbReference type="GO" id="GO:0005829">
    <property type="term" value="C:cytosol"/>
    <property type="evidence" value="ECO:0007669"/>
    <property type="project" value="TreeGrafter"/>
</dbReference>
<dbReference type="InterPro" id="IPR003329">
    <property type="entry name" value="Cytidylyl_trans"/>
</dbReference>
<dbReference type="CDD" id="cd02517">
    <property type="entry name" value="CMP-KDO-Synthetase"/>
    <property type="match status" value="1"/>
</dbReference>
<dbReference type="InterPro" id="IPR029044">
    <property type="entry name" value="Nucleotide-diphossugar_trans"/>
</dbReference>
<proteinExistence type="inferred from homology"/>
<evidence type="ECO:0000256" key="3">
    <source>
        <dbReference type="ARBA" id="ARBA00022985"/>
    </source>
</evidence>
<dbReference type="GO" id="GO:0033468">
    <property type="term" value="P:CMP-keto-3-deoxy-D-manno-octulosonic acid biosynthetic process"/>
    <property type="evidence" value="ECO:0007669"/>
    <property type="project" value="UniProtKB-UniRule"/>
</dbReference>
<dbReference type="PANTHER" id="PTHR42866:SF2">
    <property type="entry name" value="3-DEOXY-MANNO-OCTULOSONATE CYTIDYLYLTRANSFERASE, MITOCHONDRIAL"/>
    <property type="match status" value="1"/>
</dbReference>
<dbReference type="EC" id="2.7.7.38" evidence="4"/>
<dbReference type="NCBIfam" id="NF009905">
    <property type="entry name" value="PRK13368.1"/>
    <property type="match status" value="1"/>
</dbReference>
<gene>
    <name evidence="4 5" type="primary">kdsB</name>
    <name evidence="5" type="ORF">ENV67_03735</name>
</gene>
<dbReference type="NCBIfam" id="TIGR00466">
    <property type="entry name" value="kdsB"/>
    <property type="match status" value="1"/>
</dbReference>
<keyword evidence="4" id="KW-0963">Cytoplasm</keyword>
<dbReference type="NCBIfam" id="NF003952">
    <property type="entry name" value="PRK05450.1-5"/>
    <property type="match status" value="1"/>
</dbReference>
<keyword evidence="1 4" id="KW-0808">Transferase</keyword>
<evidence type="ECO:0000256" key="4">
    <source>
        <dbReference type="HAMAP-Rule" id="MF_00057"/>
    </source>
</evidence>
<comment type="subcellular location">
    <subcellularLocation>
        <location evidence="4">Cytoplasm</location>
    </subcellularLocation>
</comment>
<evidence type="ECO:0000313" key="5">
    <source>
        <dbReference type="EMBL" id="HGW91635.1"/>
    </source>
</evidence>
<dbReference type="Pfam" id="PF02348">
    <property type="entry name" value="CTP_transf_3"/>
    <property type="match status" value="1"/>
</dbReference>
<dbReference type="EMBL" id="DTHG01000045">
    <property type="protein sequence ID" value="HGW91635.1"/>
    <property type="molecule type" value="Genomic_DNA"/>
</dbReference>
<reference evidence="5" key="1">
    <citation type="journal article" date="2020" name="mSystems">
        <title>Genome- and Community-Level Interaction Insights into Carbon Utilization and Element Cycling Functions of Hydrothermarchaeota in Hydrothermal Sediment.</title>
        <authorList>
            <person name="Zhou Z."/>
            <person name="Liu Y."/>
            <person name="Xu W."/>
            <person name="Pan J."/>
            <person name="Luo Z.H."/>
            <person name="Li M."/>
        </authorList>
    </citation>
    <scope>NUCLEOTIDE SEQUENCE [LARGE SCALE GENOMIC DNA]</scope>
    <source>
        <strain evidence="5">SpSt-780</strain>
    </source>
</reference>
<organism evidence="5">
    <name type="scientific">candidate division WOR-3 bacterium</name>
    <dbReference type="NCBI Taxonomy" id="2052148"/>
    <lineage>
        <taxon>Bacteria</taxon>
        <taxon>Bacteria division WOR-3</taxon>
    </lineage>
</organism>
<keyword evidence="3 4" id="KW-0448">Lipopolysaccharide biosynthesis</keyword>
<dbReference type="NCBIfam" id="NF003950">
    <property type="entry name" value="PRK05450.1-3"/>
    <property type="match status" value="1"/>
</dbReference>
<dbReference type="GO" id="GO:0009103">
    <property type="term" value="P:lipopolysaccharide biosynthetic process"/>
    <property type="evidence" value="ECO:0007669"/>
    <property type="project" value="UniProtKB-UniRule"/>
</dbReference>